<feature type="region of interest" description="Disordered" evidence="1">
    <location>
        <begin position="1"/>
        <end position="56"/>
    </location>
</feature>
<reference evidence="2 3" key="1">
    <citation type="journal article" date="2015" name="Nature">
        <title>rRNA introns, odd ribosomes, and small enigmatic genomes across a large radiation of phyla.</title>
        <authorList>
            <person name="Brown C.T."/>
            <person name="Hug L.A."/>
            <person name="Thomas B.C."/>
            <person name="Sharon I."/>
            <person name="Castelle C.J."/>
            <person name="Singh A."/>
            <person name="Wilkins M.J."/>
            <person name="Williams K.H."/>
            <person name="Banfield J.F."/>
        </authorList>
    </citation>
    <scope>NUCLEOTIDE SEQUENCE [LARGE SCALE GENOMIC DNA]</scope>
</reference>
<sequence length="56" mass="6226">MTIFTFAPSDYSETDPEPEGDNDTDLGTYEEAAEIQEESDLIQSNDPSVNDLPSER</sequence>
<feature type="compositionally biased region" description="Acidic residues" evidence="1">
    <location>
        <begin position="12"/>
        <end position="24"/>
    </location>
</feature>
<accession>A0A0G1PDK0</accession>
<dbReference type="Proteomes" id="UP000034732">
    <property type="component" value="Unassembled WGS sequence"/>
</dbReference>
<dbReference type="EMBL" id="LCMF01000014">
    <property type="protein sequence ID" value="KKU30732.1"/>
    <property type="molecule type" value="Genomic_DNA"/>
</dbReference>
<comment type="caution">
    <text evidence="2">The sequence shown here is derived from an EMBL/GenBank/DDBJ whole genome shotgun (WGS) entry which is preliminary data.</text>
</comment>
<evidence type="ECO:0000313" key="3">
    <source>
        <dbReference type="Proteomes" id="UP000034732"/>
    </source>
</evidence>
<evidence type="ECO:0000256" key="1">
    <source>
        <dbReference type="SAM" id="MobiDB-lite"/>
    </source>
</evidence>
<dbReference type="AlphaFoldDB" id="A0A0G1PDK0"/>
<evidence type="ECO:0000313" key="2">
    <source>
        <dbReference type="EMBL" id="KKU30732.1"/>
    </source>
</evidence>
<name>A0A0G1PDK0_UNCKA</name>
<feature type="compositionally biased region" description="Acidic residues" evidence="1">
    <location>
        <begin position="31"/>
        <end position="40"/>
    </location>
</feature>
<proteinExistence type="predicted"/>
<organism evidence="2 3">
    <name type="scientific">candidate division WWE3 bacterium GW2011_GWA1_46_21</name>
    <dbReference type="NCBI Taxonomy" id="1619107"/>
    <lineage>
        <taxon>Bacteria</taxon>
        <taxon>Katanobacteria</taxon>
    </lineage>
</organism>
<protein>
    <submittedName>
        <fullName evidence="2">Uncharacterized protein</fullName>
    </submittedName>
</protein>
<gene>
    <name evidence="2" type="ORF">UX44_C0014G0012</name>
</gene>